<sequence>SNRKSIISNAGIVYHIDKIEQHVQRIANEFINRRSSHYNPSEQIGYIIEELSLSEFKELLR</sequence>
<proteinExistence type="predicted"/>
<name>A0ABN7X9M0_GIGMA</name>
<feature type="non-terminal residue" evidence="1">
    <location>
        <position position="1"/>
    </location>
</feature>
<evidence type="ECO:0000313" key="2">
    <source>
        <dbReference type="Proteomes" id="UP000789901"/>
    </source>
</evidence>
<organism evidence="1 2">
    <name type="scientific">Gigaspora margarita</name>
    <dbReference type="NCBI Taxonomy" id="4874"/>
    <lineage>
        <taxon>Eukaryota</taxon>
        <taxon>Fungi</taxon>
        <taxon>Fungi incertae sedis</taxon>
        <taxon>Mucoromycota</taxon>
        <taxon>Glomeromycotina</taxon>
        <taxon>Glomeromycetes</taxon>
        <taxon>Diversisporales</taxon>
        <taxon>Gigasporaceae</taxon>
        <taxon>Gigaspora</taxon>
    </lineage>
</organism>
<comment type="caution">
    <text evidence="1">The sequence shown here is derived from an EMBL/GenBank/DDBJ whole genome shotgun (WGS) entry which is preliminary data.</text>
</comment>
<protein>
    <submittedName>
        <fullName evidence="1">16945_t:CDS:1</fullName>
    </submittedName>
</protein>
<evidence type="ECO:0000313" key="1">
    <source>
        <dbReference type="EMBL" id="CAG8851037.1"/>
    </source>
</evidence>
<dbReference type="EMBL" id="CAJVQB010103983">
    <property type="protein sequence ID" value="CAG8851037.1"/>
    <property type="molecule type" value="Genomic_DNA"/>
</dbReference>
<reference evidence="1 2" key="1">
    <citation type="submission" date="2021-06" db="EMBL/GenBank/DDBJ databases">
        <authorList>
            <person name="Kallberg Y."/>
            <person name="Tangrot J."/>
            <person name="Rosling A."/>
        </authorList>
    </citation>
    <scope>NUCLEOTIDE SEQUENCE [LARGE SCALE GENOMIC DNA]</scope>
    <source>
        <strain evidence="1 2">120-4 pot B 10/14</strain>
    </source>
</reference>
<keyword evidence="2" id="KW-1185">Reference proteome</keyword>
<accession>A0ABN7X9M0</accession>
<gene>
    <name evidence="1" type="ORF">GMARGA_LOCUS40526</name>
</gene>
<dbReference type="Proteomes" id="UP000789901">
    <property type="component" value="Unassembled WGS sequence"/>
</dbReference>